<dbReference type="RefSeq" id="WP_321549701.1">
    <property type="nucleotide sequence ID" value="NZ_JAXIVS010000013.1"/>
</dbReference>
<evidence type="ECO:0000256" key="1">
    <source>
        <dbReference type="SAM" id="MobiDB-lite"/>
    </source>
</evidence>
<dbReference type="EMBL" id="JAXIVS010000013">
    <property type="protein sequence ID" value="MDY7230987.1"/>
    <property type="molecule type" value="Genomic_DNA"/>
</dbReference>
<gene>
    <name evidence="2" type="ORF">SYV04_31655</name>
</gene>
<accession>A0ABU5HC00</accession>
<evidence type="ECO:0000313" key="2">
    <source>
        <dbReference type="EMBL" id="MDY7230987.1"/>
    </source>
</evidence>
<name>A0ABU5HC00_9BACT</name>
<protein>
    <submittedName>
        <fullName evidence="2">Uncharacterized protein</fullName>
    </submittedName>
</protein>
<sequence length="57" mass="6172">MGARKIAYRPGAVKGREEEYPPTNTSQGDGGHTAASVGDGTARQRWCTNDLTRLPLR</sequence>
<feature type="region of interest" description="Disordered" evidence="1">
    <location>
        <begin position="1"/>
        <end position="57"/>
    </location>
</feature>
<evidence type="ECO:0000313" key="3">
    <source>
        <dbReference type="Proteomes" id="UP001291309"/>
    </source>
</evidence>
<dbReference type="Proteomes" id="UP001291309">
    <property type="component" value="Unassembled WGS sequence"/>
</dbReference>
<proteinExistence type="predicted"/>
<organism evidence="2 3">
    <name type="scientific">Hyalangium rubrum</name>
    <dbReference type="NCBI Taxonomy" id="3103134"/>
    <lineage>
        <taxon>Bacteria</taxon>
        <taxon>Pseudomonadati</taxon>
        <taxon>Myxococcota</taxon>
        <taxon>Myxococcia</taxon>
        <taxon>Myxococcales</taxon>
        <taxon>Cystobacterineae</taxon>
        <taxon>Archangiaceae</taxon>
        <taxon>Hyalangium</taxon>
    </lineage>
</organism>
<keyword evidence="3" id="KW-1185">Reference proteome</keyword>
<comment type="caution">
    <text evidence="2">The sequence shown here is derived from an EMBL/GenBank/DDBJ whole genome shotgun (WGS) entry which is preliminary data.</text>
</comment>
<reference evidence="2 3" key="1">
    <citation type="submission" date="2023-12" db="EMBL/GenBank/DDBJ databases">
        <title>the genome sequence of Hyalangium sp. s54d21.</title>
        <authorList>
            <person name="Zhang X."/>
        </authorList>
    </citation>
    <scope>NUCLEOTIDE SEQUENCE [LARGE SCALE GENOMIC DNA]</scope>
    <source>
        <strain evidence="3">s54d21</strain>
    </source>
</reference>